<reference evidence="2 3" key="1">
    <citation type="submission" date="2011-01" db="EMBL/GenBank/DDBJ databases">
        <title>Whole genome sequence of Amphibacillus xylinus NBRC 15112.</title>
        <authorList>
            <person name="Nakazawa H."/>
            <person name="Katano Y."/>
            <person name="Nakamura S."/>
            <person name="Sasagawa M."/>
            <person name="Fukada J."/>
            <person name="Arai T."/>
            <person name="Sasakura N."/>
            <person name="Mochizuki D."/>
            <person name="Hosoyama A."/>
            <person name="Harada K."/>
            <person name="Horikawa H."/>
            <person name="Kato Y."/>
            <person name="Harada T."/>
            <person name="Sasaki K."/>
            <person name="Sekiguchi M."/>
            <person name="Hodoyama M."/>
            <person name="Nishiko R."/>
            <person name="Narita H."/>
            <person name="Hanamaki A."/>
            <person name="Hata C."/>
            <person name="Konno Y."/>
            <person name="Niimura Y."/>
            <person name="Yamazaki S."/>
            <person name="Fujita N."/>
        </authorList>
    </citation>
    <scope>NUCLEOTIDE SEQUENCE [LARGE SCALE GENOMIC DNA]</scope>
    <source>
        <strain evidence="3">ATCC 51415 / DSM 6626 / JCM 7361 / LMG 17667 / NBRC 15112 / Ep01</strain>
    </source>
</reference>
<organism evidence="2 3">
    <name type="scientific">Amphibacillus xylanus (strain ATCC 51415 / DSM 6626 / JCM 7361 / LMG 17667 / NBRC 15112 / Ep01)</name>
    <dbReference type="NCBI Taxonomy" id="698758"/>
    <lineage>
        <taxon>Bacteria</taxon>
        <taxon>Bacillati</taxon>
        <taxon>Bacillota</taxon>
        <taxon>Bacilli</taxon>
        <taxon>Bacillales</taxon>
        <taxon>Bacillaceae</taxon>
        <taxon>Amphibacillus</taxon>
    </lineage>
</organism>
<dbReference type="AlphaFoldDB" id="K0J6P7"/>
<dbReference type="KEGG" id="axl:AXY_06660"/>
<name>K0J6P7_AMPXN</name>
<feature type="transmembrane region" description="Helical" evidence="1">
    <location>
        <begin position="6"/>
        <end position="27"/>
    </location>
</feature>
<evidence type="ECO:0000313" key="2">
    <source>
        <dbReference type="EMBL" id="BAM46798.1"/>
    </source>
</evidence>
<proteinExistence type="predicted"/>
<evidence type="ECO:0000256" key="1">
    <source>
        <dbReference type="SAM" id="Phobius"/>
    </source>
</evidence>
<keyword evidence="1" id="KW-0812">Transmembrane</keyword>
<dbReference type="RefSeq" id="WP_015009403.1">
    <property type="nucleotide sequence ID" value="NC_018704.1"/>
</dbReference>
<keyword evidence="3" id="KW-1185">Reference proteome</keyword>
<dbReference type="Proteomes" id="UP000006294">
    <property type="component" value="Chromosome"/>
</dbReference>
<sequence>MIRRYIVYGILSICFILGLFLSIYRFIETVKYEQQIAELSSDHNSLPEHHFEE</sequence>
<protein>
    <submittedName>
        <fullName evidence="2">Uncharacterized protein</fullName>
    </submittedName>
</protein>
<dbReference type="EMBL" id="AP012050">
    <property type="protein sequence ID" value="BAM46798.1"/>
    <property type="molecule type" value="Genomic_DNA"/>
</dbReference>
<evidence type="ECO:0000313" key="3">
    <source>
        <dbReference type="Proteomes" id="UP000006294"/>
    </source>
</evidence>
<dbReference type="HOGENOM" id="CLU_3057844_0_0_9"/>
<keyword evidence="1" id="KW-0472">Membrane</keyword>
<accession>K0J6P7</accession>
<gene>
    <name evidence="2" type="ordered locus">AXY_06660</name>
</gene>
<keyword evidence="1" id="KW-1133">Transmembrane helix</keyword>